<evidence type="ECO:0000256" key="1">
    <source>
        <dbReference type="SAM" id="SignalP"/>
    </source>
</evidence>
<dbReference type="Proteomes" id="UP001138661">
    <property type="component" value="Unassembled WGS sequence"/>
</dbReference>
<evidence type="ECO:0000313" key="3">
    <source>
        <dbReference type="Proteomes" id="UP001138661"/>
    </source>
</evidence>
<feature type="signal peptide" evidence="1">
    <location>
        <begin position="1"/>
        <end position="26"/>
    </location>
</feature>
<reference evidence="2" key="1">
    <citation type="submission" date="2021-07" db="EMBL/GenBank/DDBJ databases">
        <title>Roseobacter insulae sp. nov., isolated from a tidal flat.</title>
        <authorList>
            <person name="Park S."/>
            <person name="Yoon J.-H."/>
        </authorList>
    </citation>
    <scope>NUCLEOTIDE SEQUENCE</scope>
    <source>
        <strain evidence="2">YSTF-M11</strain>
    </source>
</reference>
<gene>
    <name evidence="2" type="ORF">KX928_19465</name>
</gene>
<proteinExistence type="predicted"/>
<comment type="caution">
    <text evidence="2">The sequence shown here is derived from an EMBL/GenBank/DDBJ whole genome shotgun (WGS) entry which is preliminary data.</text>
</comment>
<name>A0A9X1FYI9_9RHOB</name>
<feature type="chain" id="PRO_5040748192" evidence="1">
    <location>
        <begin position="27"/>
        <end position="453"/>
    </location>
</feature>
<accession>A0A9X1FYI9</accession>
<sequence>MTFGTRDNLVAAALALILLAPVPLSAADDFSPVQTFVQQDRAALSIVPEKIALHGRLAYVLGTNSAGVDVIELRDAETLEAITSAPMDIQVDDILVDTRGKALYVLGNDGSSTQLKVLDPKLNRMAGLSIKSRLGYPTLSATSEGLLIISGIRTDFSDGFVGAVDVRNPAEPQTRRDIYSGEARRGASGGWFDADAGALFMNAAWDARLFAIATGKSYVMSEFGVQTASGELSDPYAVTARMSTEDCRAGGATSFLIADMSREVLALVDYNAPFQSLDTQSFVEFNLAPTRARTETLPGTNTRQQAGVISASCDQAVIFLGSRTSYEVAQFARNKFLSSLERVGTIRLPGRPVDIDVSDAGDFALAVSAENRAIMRFGTQSNGGGATRIIGDADVRQLQRILTEAGLPVGSIDGIIGANTLRAVDLAERKFGVQLDAERDIKQTVETLKKALR</sequence>
<dbReference type="EMBL" id="JAHXDN010000006">
    <property type="protein sequence ID" value="MBW4709968.1"/>
    <property type="molecule type" value="Genomic_DNA"/>
</dbReference>
<organism evidence="2 3">
    <name type="scientific">Roseobacter insulae</name>
    <dbReference type="NCBI Taxonomy" id="2859783"/>
    <lineage>
        <taxon>Bacteria</taxon>
        <taxon>Pseudomonadati</taxon>
        <taxon>Pseudomonadota</taxon>
        <taxon>Alphaproteobacteria</taxon>
        <taxon>Rhodobacterales</taxon>
        <taxon>Roseobacteraceae</taxon>
        <taxon>Roseobacter</taxon>
    </lineage>
</organism>
<protein>
    <submittedName>
        <fullName evidence="2">Peptidoglycan-binding protein</fullName>
    </submittedName>
</protein>
<keyword evidence="1" id="KW-0732">Signal</keyword>
<keyword evidence="3" id="KW-1185">Reference proteome</keyword>
<dbReference type="RefSeq" id="WP_219506059.1">
    <property type="nucleotide sequence ID" value="NZ_JAHXDN010000006.1"/>
</dbReference>
<evidence type="ECO:0000313" key="2">
    <source>
        <dbReference type="EMBL" id="MBW4709968.1"/>
    </source>
</evidence>
<dbReference type="AlphaFoldDB" id="A0A9X1FYI9"/>